<dbReference type="EMBL" id="LT840184">
    <property type="protein sequence ID" value="SMF79502.1"/>
    <property type="molecule type" value="Genomic_DNA"/>
</dbReference>
<reference evidence="1 2" key="1">
    <citation type="submission" date="2017-04" db="EMBL/GenBank/DDBJ databases">
        <authorList>
            <person name="Afonso C.L."/>
            <person name="Miller P.J."/>
            <person name="Scott M.A."/>
            <person name="Spackman E."/>
            <person name="Goraichik I."/>
            <person name="Dimitrov K.M."/>
            <person name="Suarez D.L."/>
            <person name="Swayne D.E."/>
        </authorList>
    </citation>
    <scope>NUCLEOTIDE SEQUENCE [LARGE SCALE GENOMIC DNA]</scope>
    <source>
        <strain evidence="1 2">N3/975</strain>
    </source>
</reference>
<dbReference type="RefSeq" id="WP_208918598.1">
    <property type="nucleotide sequence ID" value="NZ_LT840184.1"/>
</dbReference>
<organism evidence="1 2">
    <name type="scientific">Paenibacillus uliginis N3/975</name>
    <dbReference type="NCBI Taxonomy" id="1313296"/>
    <lineage>
        <taxon>Bacteria</taxon>
        <taxon>Bacillati</taxon>
        <taxon>Bacillota</taxon>
        <taxon>Bacilli</taxon>
        <taxon>Bacillales</taxon>
        <taxon>Paenibacillaceae</taxon>
        <taxon>Paenibacillus</taxon>
    </lineage>
</organism>
<sequence>MNQQFVENISDIIFIERQQLFTRADAVIYHPGHFPELNEQISNLFHKEGFNHLFIPNVYNSFLQANEYEYHTPLLVELDIPADIIHPIAGEFNDGCDVVIGAVQQLDKDMRNILLAGKAFFCRRFLILATLHADSNRIFDVLPLLDHRGIDKENWYRTDKGKARVFNEMKVINSILNG</sequence>
<dbReference type="AlphaFoldDB" id="A0A1X7H5G1"/>
<keyword evidence="2" id="KW-1185">Reference proteome</keyword>
<dbReference type="Proteomes" id="UP000192940">
    <property type="component" value="Chromosome I"/>
</dbReference>
<evidence type="ECO:0000313" key="2">
    <source>
        <dbReference type="Proteomes" id="UP000192940"/>
    </source>
</evidence>
<name>A0A1X7H5G1_9BACL</name>
<gene>
    <name evidence="1" type="ORF">SAMN05661091_1711</name>
</gene>
<accession>A0A1X7H5G1</accession>
<protein>
    <submittedName>
        <fullName evidence="1">Uncharacterized protein</fullName>
    </submittedName>
</protein>
<evidence type="ECO:0000313" key="1">
    <source>
        <dbReference type="EMBL" id="SMF79502.1"/>
    </source>
</evidence>
<dbReference type="STRING" id="1313296.SAMN05661091_1711"/>
<proteinExistence type="predicted"/>